<dbReference type="EMBL" id="LAZR01005389">
    <property type="protein sequence ID" value="KKN00336.1"/>
    <property type="molecule type" value="Genomic_DNA"/>
</dbReference>
<gene>
    <name evidence="1" type="ORF">LCGC14_1138910</name>
</gene>
<accession>A0A0F9PH39</accession>
<evidence type="ECO:0000313" key="1">
    <source>
        <dbReference type="EMBL" id="KKN00336.1"/>
    </source>
</evidence>
<dbReference type="AlphaFoldDB" id="A0A0F9PH39"/>
<reference evidence="1" key="1">
    <citation type="journal article" date="2015" name="Nature">
        <title>Complex archaea that bridge the gap between prokaryotes and eukaryotes.</title>
        <authorList>
            <person name="Spang A."/>
            <person name="Saw J.H."/>
            <person name="Jorgensen S.L."/>
            <person name="Zaremba-Niedzwiedzka K."/>
            <person name="Martijn J."/>
            <person name="Lind A.E."/>
            <person name="van Eijk R."/>
            <person name="Schleper C."/>
            <person name="Guy L."/>
            <person name="Ettema T.J."/>
        </authorList>
    </citation>
    <scope>NUCLEOTIDE SEQUENCE</scope>
</reference>
<proteinExistence type="predicted"/>
<organism evidence="1">
    <name type="scientific">marine sediment metagenome</name>
    <dbReference type="NCBI Taxonomy" id="412755"/>
    <lineage>
        <taxon>unclassified sequences</taxon>
        <taxon>metagenomes</taxon>
        <taxon>ecological metagenomes</taxon>
    </lineage>
</organism>
<protein>
    <recommendedName>
        <fullName evidence="2">Glycosyltransferase 2-like domain-containing protein</fullName>
    </recommendedName>
</protein>
<sequence length="248" mass="28712">MRPPQIRRLMLPQLQITTCAHREITCGTVASMERFRIKTKLMYMWFPYSGDALIGRSRSFACTQFMEREWTPDYMLFIDDDILFRPEDVENIYDDLVKGYEIVGGCYPVKDASQLASLPWEDKFIYDGTVKSVEYVATGFMGVSKSALRKIKDGVPLKIVNPNDWARCYPFFESYGYYGRNGDGRKRTSQDPIYLSEDWDFCEKARKVGLECYLDTKVLVEHQGLRVATVSEVEVNQAKKMQEETSGR</sequence>
<evidence type="ECO:0008006" key="2">
    <source>
        <dbReference type="Google" id="ProtNLM"/>
    </source>
</evidence>
<comment type="caution">
    <text evidence="1">The sequence shown here is derived from an EMBL/GenBank/DDBJ whole genome shotgun (WGS) entry which is preliminary data.</text>
</comment>
<dbReference type="Gene3D" id="3.90.550.40">
    <property type="match status" value="1"/>
</dbReference>
<dbReference type="SUPFAM" id="SSF53448">
    <property type="entry name" value="Nucleotide-diphospho-sugar transferases"/>
    <property type="match status" value="1"/>
</dbReference>
<dbReference type="InterPro" id="IPR029044">
    <property type="entry name" value="Nucleotide-diphossugar_trans"/>
</dbReference>
<name>A0A0F9PH39_9ZZZZ</name>